<proteinExistence type="predicted"/>
<evidence type="ECO:0000313" key="1">
    <source>
        <dbReference type="EMBL" id="MBZ2166356.1"/>
    </source>
</evidence>
<dbReference type="Proteomes" id="UP000825933">
    <property type="component" value="Unassembled WGS sequence"/>
</dbReference>
<dbReference type="AlphaFoldDB" id="A0A8T5UWT1"/>
<dbReference type="EMBL" id="JAIOUQ010000011">
    <property type="protein sequence ID" value="MBZ2166356.1"/>
    <property type="molecule type" value="Genomic_DNA"/>
</dbReference>
<gene>
    <name evidence="1" type="ORF">K8N75_09935</name>
</gene>
<keyword evidence="2" id="KW-1185">Reference proteome</keyword>
<name>A0A8T5UWT1_9EURY</name>
<dbReference type="RefSeq" id="WP_223791908.1">
    <property type="nucleotide sequence ID" value="NZ_JAIOUQ010000011.1"/>
</dbReference>
<evidence type="ECO:0000313" key="2">
    <source>
        <dbReference type="Proteomes" id="UP000825933"/>
    </source>
</evidence>
<organism evidence="1 2">
    <name type="scientific">Methanobacterium spitsbergense</name>
    <dbReference type="NCBI Taxonomy" id="2874285"/>
    <lineage>
        <taxon>Archaea</taxon>
        <taxon>Methanobacteriati</taxon>
        <taxon>Methanobacteriota</taxon>
        <taxon>Methanomada group</taxon>
        <taxon>Methanobacteria</taxon>
        <taxon>Methanobacteriales</taxon>
        <taxon>Methanobacteriaceae</taxon>
        <taxon>Methanobacterium</taxon>
    </lineage>
</organism>
<comment type="caution">
    <text evidence="1">The sequence shown here is derived from an EMBL/GenBank/DDBJ whole genome shotgun (WGS) entry which is preliminary data.</text>
</comment>
<protein>
    <submittedName>
        <fullName evidence="1">Uncharacterized protein</fullName>
    </submittedName>
</protein>
<reference evidence="2" key="1">
    <citation type="journal article" date="2022" name="Microbiol. Resour. Announc.">
        <title>Draft Genome Sequence of a Methanogenic Archaeon from West Spitsbergen Permafrost.</title>
        <authorList>
            <person name="Trubitsyn V."/>
            <person name="Rivkina E."/>
            <person name="Shcherbakova V."/>
        </authorList>
    </citation>
    <scope>NUCLEOTIDE SEQUENCE [LARGE SCALE GENOMIC DNA]</scope>
    <source>
        <strain evidence="2">VT</strain>
    </source>
</reference>
<sequence length="102" mass="12080">MNLEEYSNFNEVKSTIEQFPFVDVDIEPVKTKTGKIFFIIGVMGKYSDEDNEKVKDHLFVAFHNLKHKWIEFFKTFSNVRITEIRKVKVKHRSEQAILRGIS</sequence>
<accession>A0A8T5UWT1</accession>